<dbReference type="OrthoDB" id="359241at2157"/>
<dbReference type="SMART" id="SM00748">
    <property type="entry name" value="HEPN"/>
    <property type="match status" value="1"/>
</dbReference>
<gene>
    <name evidence="2" type="ORF">CGL51_01890</name>
    <name evidence="3" type="ORF">CGL52_06180</name>
</gene>
<name>A0A371R4I9_9CREN</name>
<dbReference type="Proteomes" id="UP000256877">
    <property type="component" value="Unassembled WGS sequence"/>
</dbReference>
<reference evidence="4 5" key="1">
    <citation type="submission" date="2017-07" db="EMBL/GenBank/DDBJ databases">
        <title>Draft genome sequence of aerobic hyperthermophilic archaea, Pyrobaculum aerophilum YKB31 and YKB32.</title>
        <authorList>
            <person name="Mochizuki T."/>
            <person name="Berliner A.J."/>
            <person name="Yoshida-Takashima Y."/>
            <person name="Takaki Y."/>
            <person name="Nunoura T."/>
            <person name="Takai K."/>
        </authorList>
    </citation>
    <scope>NUCLEOTIDE SEQUENCE [LARGE SCALE GENOMIC DNA]</scope>
    <source>
        <strain evidence="2 5">YKB31</strain>
        <strain evidence="3 4">YKB32</strain>
    </source>
</reference>
<dbReference type="Proteomes" id="UP000257123">
    <property type="component" value="Unassembled WGS sequence"/>
</dbReference>
<dbReference type="PROSITE" id="PS50910">
    <property type="entry name" value="HEPN"/>
    <property type="match status" value="1"/>
</dbReference>
<dbReference type="EMBL" id="NMUF01000013">
    <property type="protein sequence ID" value="RFA98988.1"/>
    <property type="molecule type" value="Genomic_DNA"/>
</dbReference>
<evidence type="ECO:0000259" key="1">
    <source>
        <dbReference type="PROSITE" id="PS50910"/>
    </source>
</evidence>
<organism evidence="3 4">
    <name type="scientific">Pyrobaculum aerophilum</name>
    <dbReference type="NCBI Taxonomy" id="13773"/>
    <lineage>
        <taxon>Archaea</taxon>
        <taxon>Thermoproteota</taxon>
        <taxon>Thermoprotei</taxon>
        <taxon>Thermoproteales</taxon>
        <taxon>Thermoproteaceae</taxon>
        <taxon>Pyrobaculum</taxon>
    </lineage>
</organism>
<evidence type="ECO:0000313" key="3">
    <source>
        <dbReference type="EMBL" id="RFA98988.1"/>
    </source>
</evidence>
<feature type="domain" description="HEPN" evidence="1">
    <location>
        <begin position="5"/>
        <end position="114"/>
    </location>
</feature>
<sequence length="122" mass="14156">MEAWLEKASRYREYAKRNFESGACDLACFLAQQSAEFLLKALLIRETGARPLTHSLYEMARRLATLKNFELGDEVAKCAKALEQHYVQSRDPDARVGEYERWEAESCIECMEALWRWTSGLK</sequence>
<comment type="caution">
    <text evidence="3">The sequence shown here is derived from an EMBL/GenBank/DDBJ whole genome shotgun (WGS) entry which is preliminary data.</text>
</comment>
<proteinExistence type="predicted"/>
<evidence type="ECO:0000313" key="5">
    <source>
        <dbReference type="Proteomes" id="UP000257123"/>
    </source>
</evidence>
<dbReference type="SUPFAM" id="SSF81593">
    <property type="entry name" value="Nucleotidyltransferase substrate binding subunit/domain"/>
    <property type="match status" value="1"/>
</dbReference>
<evidence type="ECO:0000313" key="4">
    <source>
        <dbReference type="Proteomes" id="UP000256877"/>
    </source>
</evidence>
<dbReference type="GO" id="GO:0003677">
    <property type="term" value="F:DNA binding"/>
    <property type="evidence" value="ECO:0007669"/>
    <property type="project" value="UniProtKB-KW"/>
</dbReference>
<evidence type="ECO:0000313" key="2">
    <source>
        <dbReference type="EMBL" id="RFA98124.1"/>
    </source>
</evidence>
<dbReference type="AlphaFoldDB" id="A0A371R4I9"/>
<accession>A0A371R4I9</accession>
<dbReference type="InterPro" id="IPR007842">
    <property type="entry name" value="HEPN_dom"/>
</dbReference>
<keyword evidence="3" id="KW-0238">DNA-binding</keyword>
<dbReference type="RefSeq" id="WP_116420498.1">
    <property type="nucleotide sequence ID" value="NZ_NMUE01000003.1"/>
</dbReference>
<dbReference type="EMBL" id="NMUE01000003">
    <property type="protein sequence ID" value="RFA98124.1"/>
    <property type="molecule type" value="Genomic_DNA"/>
</dbReference>
<dbReference type="Pfam" id="PF05168">
    <property type="entry name" value="HEPN"/>
    <property type="match status" value="1"/>
</dbReference>
<protein>
    <submittedName>
        <fullName evidence="3">DNA-binding protein</fullName>
    </submittedName>
</protein>
<dbReference type="Gene3D" id="1.20.120.330">
    <property type="entry name" value="Nucleotidyltransferases domain 2"/>
    <property type="match status" value="1"/>
</dbReference>